<name>A0A918JX58_9FLAO</name>
<dbReference type="Proteomes" id="UP000601108">
    <property type="component" value="Unassembled WGS sequence"/>
</dbReference>
<dbReference type="PANTHER" id="PTHR11863">
    <property type="entry name" value="STEROL DESATURASE"/>
    <property type="match status" value="1"/>
</dbReference>
<evidence type="ECO:0000256" key="5">
    <source>
        <dbReference type="SAM" id="Phobius"/>
    </source>
</evidence>
<sequence>MNLKDPFIFFPLLIIINIIAYGLNISFSKIWDRIYSHHTSISKKEILLSLLILVLNIAVAFPGFILWSNEIIVFSNDNFWLSFIGLFLLIDFLMYVSHWVSHNISYLRKIHSKHHEHSIKFNCVSLYYMSPWESVLFGLLLTTVTILFSFNLYSFISFLLFNWFYGVITHLNVSKSKPHFFIFTTNTFHHNHHQLNGVNYGFYTFLWDRIFKTEMKH</sequence>
<comment type="caution">
    <text evidence="7">The sequence shown here is derived from an EMBL/GenBank/DDBJ whole genome shotgun (WGS) entry which is preliminary data.</text>
</comment>
<dbReference type="AlphaFoldDB" id="A0A918JX58"/>
<keyword evidence="3 5" id="KW-1133">Transmembrane helix</keyword>
<evidence type="ECO:0000256" key="3">
    <source>
        <dbReference type="ARBA" id="ARBA00022989"/>
    </source>
</evidence>
<dbReference type="GO" id="GO:0016020">
    <property type="term" value="C:membrane"/>
    <property type="evidence" value="ECO:0007669"/>
    <property type="project" value="UniProtKB-SubCell"/>
</dbReference>
<dbReference type="GO" id="GO:0008610">
    <property type="term" value="P:lipid biosynthetic process"/>
    <property type="evidence" value="ECO:0007669"/>
    <property type="project" value="InterPro"/>
</dbReference>
<dbReference type="GO" id="GO:0016491">
    <property type="term" value="F:oxidoreductase activity"/>
    <property type="evidence" value="ECO:0007669"/>
    <property type="project" value="InterPro"/>
</dbReference>
<dbReference type="InterPro" id="IPR050307">
    <property type="entry name" value="Sterol_Desaturase_Related"/>
</dbReference>
<evidence type="ECO:0000259" key="6">
    <source>
        <dbReference type="Pfam" id="PF04116"/>
    </source>
</evidence>
<dbReference type="EMBL" id="BMWS01000017">
    <property type="protein sequence ID" value="GGX23134.1"/>
    <property type="molecule type" value="Genomic_DNA"/>
</dbReference>
<accession>A0A918JX58</accession>
<evidence type="ECO:0000256" key="2">
    <source>
        <dbReference type="ARBA" id="ARBA00022692"/>
    </source>
</evidence>
<protein>
    <recommendedName>
        <fullName evidence="6">Fatty acid hydroxylase domain-containing protein</fullName>
    </recommendedName>
</protein>
<feature type="domain" description="Fatty acid hydroxylase" evidence="6">
    <location>
        <begin position="84"/>
        <end position="213"/>
    </location>
</feature>
<proteinExistence type="predicted"/>
<keyword evidence="4 5" id="KW-0472">Membrane</keyword>
<evidence type="ECO:0000256" key="4">
    <source>
        <dbReference type="ARBA" id="ARBA00023136"/>
    </source>
</evidence>
<feature type="transmembrane region" description="Helical" evidence="5">
    <location>
        <begin position="152"/>
        <end position="173"/>
    </location>
</feature>
<feature type="transmembrane region" description="Helical" evidence="5">
    <location>
        <begin position="79"/>
        <end position="100"/>
    </location>
</feature>
<feature type="transmembrane region" description="Helical" evidence="5">
    <location>
        <begin position="121"/>
        <end position="146"/>
    </location>
</feature>
<feature type="transmembrane region" description="Helical" evidence="5">
    <location>
        <begin position="6"/>
        <end position="25"/>
    </location>
</feature>
<keyword evidence="2 5" id="KW-0812">Transmembrane</keyword>
<dbReference type="GO" id="GO:0005506">
    <property type="term" value="F:iron ion binding"/>
    <property type="evidence" value="ECO:0007669"/>
    <property type="project" value="InterPro"/>
</dbReference>
<keyword evidence="8" id="KW-1185">Reference proteome</keyword>
<organism evidence="7 8">
    <name type="scientific">Aquimarina muelleri</name>
    <dbReference type="NCBI Taxonomy" id="279356"/>
    <lineage>
        <taxon>Bacteria</taxon>
        <taxon>Pseudomonadati</taxon>
        <taxon>Bacteroidota</taxon>
        <taxon>Flavobacteriia</taxon>
        <taxon>Flavobacteriales</taxon>
        <taxon>Flavobacteriaceae</taxon>
        <taxon>Aquimarina</taxon>
    </lineage>
</organism>
<evidence type="ECO:0000313" key="7">
    <source>
        <dbReference type="EMBL" id="GGX23134.1"/>
    </source>
</evidence>
<evidence type="ECO:0000313" key="8">
    <source>
        <dbReference type="Proteomes" id="UP000601108"/>
    </source>
</evidence>
<dbReference type="Pfam" id="PF04116">
    <property type="entry name" value="FA_hydroxylase"/>
    <property type="match status" value="1"/>
</dbReference>
<comment type="subcellular location">
    <subcellularLocation>
        <location evidence="1">Membrane</location>
    </subcellularLocation>
</comment>
<dbReference type="InterPro" id="IPR006694">
    <property type="entry name" value="Fatty_acid_hydroxylase"/>
</dbReference>
<evidence type="ECO:0000256" key="1">
    <source>
        <dbReference type="ARBA" id="ARBA00004370"/>
    </source>
</evidence>
<gene>
    <name evidence="7" type="ORF">GCM10007384_25430</name>
</gene>
<feature type="transmembrane region" description="Helical" evidence="5">
    <location>
        <begin position="46"/>
        <end position="67"/>
    </location>
</feature>
<reference evidence="7 8" key="1">
    <citation type="journal article" date="2014" name="Int. J. Syst. Evol. Microbiol.">
        <title>Complete genome sequence of Corynebacterium casei LMG S-19264T (=DSM 44701T), isolated from a smear-ripened cheese.</title>
        <authorList>
            <consortium name="US DOE Joint Genome Institute (JGI-PGF)"/>
            <person name="Walter F."/>
            <person name="Albersmeier A."/>
            <person name="Kalinowski J."/>
            <person name="Ruckert C."/>
        </authorList>
    </citation>
    <scope>NUCLEOTIDE SEQUENCE [LARGE SCALE GENOMIC DNA]</scope>
    <source>
        <strain evidence="7 8">KCTC 12285</strain>
    </source>
</reference>